<keyword evidence="4" id="KW-0067">ATP-binding</keyword>
<keyword evidence="1 6" id="KW-0479">Metal-binding</keyword>
<dbReference type="GO" id="GO:0031048">
    <property type="term" value="P:regulatory ncRNA-mediated heterochromatin formation"/>
    <property type="evidence" value="ECO:0007669"/>
    <property type="project" value="TreeGrafter"/>
</dbReference>
<dbReference type="GO" id="GO:0004386">
    <property type="term" value="F:helicase activity"/>
    <property type="evidence" value="ECO:0007669"/>
    <property type="project" value="InterPro"/>
</dbReference>
<reference evidence="9 10" key="1">
    <citation type="journal article" date="2011" name="PLoS Genet.">
        <title>Finished genome of the fungal wheat pathogen Mycosphaerella graminicola reveals dispensome structure, chromosome plasticity, and stealth pathogenesis.</title>
        <authorList>
            <person name="Goodwin S.B."/>
            <person name="Ben M'barek S."/>
            <person name="Dhillon B."/>
            <person name="Wittenberg A.H.J."/>
            <person name="Crane C.F."/>
            <person name="Hane J.K."/>
            <person name="Foster A.J."/>
            <person name="Van der Lee T.A.J."/>
            <person name="Grimwood J."/>
            <person name="Aerts A."/>
            <person name="Antoniw J."/>
            <person name="Bailey A."/>
            <person name="Bluhm B."/>
            <person name="Bowler J."/>
            <person name="Bristow J."/>
            <person name="van der Burgt A."/>
            <person name="Canto-Canche B."/>
            <person name="Churchill A.C.L."/>
            <person name="Conde-Ferraez L."/>
            <person name="Cools H.J."/>
            <person name="Coutinho P.M."/>
            <person name="Csukai M."/>
            <person name="Dehal P."/>
            <person name="De Wit P."/>
            <person name="Donzelli B."/>
            <person name="van de Geest H.C."/>
            <person name="van Ham R.C.H.J."/>
            <person name="Hammond-Kosack K.E."/>
            <person name="Henrissat B."/>
            <person name="Kilian A."/>
            <person name="Kobayashi A.K."/>
            <person name="Koopmann E."/>
            <person name="Kourmpetis Y."/>
            <person name="Kuzniar A."/>
            <person name="Lindquist E."/>
            <person name="Lombard V."/>
            <person name="Maliepaard C."/>
            <person name="Martins N."/>
            <person name="Mehrabi R."/>
            <person name="Nap J.P.H."/>
            <person name="Ponomarenko A."/>
            <person name="Rudd J.J."/>
            <person name="Salamov A."/>
            <person name="Schmutz J."/>
            <person name="Schouten H.J."/>
            <person name="Shapiro H."/>
            <person name="Stergiopoulos I."/>
            <person name="Torriani S.F.F."/>
            <person name="Tu H."/>
            <person name="de Vries R.P."/>
            <person name="Waalwijk C."/>
            <person name="Ware S.B."/>
            <person name="Wiebenga A."/>
            <person name="Zwiers L.-H."/>
            <person name="Oliver R.P."/>
            <person name="Grigoriev I.V."/>
            <person name="Kema G.H.J."/>
        </authorList>
    </citation>
    <scope>NUCLEOTIDE SEQUENCE [LARGE SCALE GENOMIC DNA]</scope>
    <source>
        <strain evidence="10">CBS 115943 / IPO323</strain>
    </source>
</reference>
<keyword evidence="4" id="KW-0378">Hydrolase</keyword>
<organism evidence="9 10">
    <name type="scientific">Zymoseptoria tritici (strain CBS 115943 / IPO323)</name>
    <name type="common">Speckled leaf blotch fungus</name>
    <name type="synonym">Septoria tritici</name>
    <dbReference type="NCBI Taxonomy" id="336722"/>
    <lineage>
        <taxon>Eukaryota</taxon>
        <taxon>Fungi</taxon>
        <taxon>Dikarya</taxon>
        <taxon>Ascomycota</taxon>
        <taxon>Pezizomycotina</taxon>
        <taxon>Dothideomycetes</taxon>
        <taxon>Dothideomycetidae</taxon>
        <taxon>Mycosphaerellales</taxon>
        <taxon>Mycosphaerellaceae</taxon>
        <taxon>Zymoseptoria</taxon>
    </lineage>
</organism>
<keyword evidence="10" id="KW-1185">Reference proteome</keyword>
<dbReference type="CDD" id="cd06008">
    <property type="entry name" value="NF-X1-zinc-finger"/>
    <property type="match status" value="2"/>
</dbReference>
<evidence type="ECO:0000256" key="7">
    <source>
        <dbReference type="SAM" id="MobiDB-lite"/>
    </source>
</evidence>
<dbReference type="InterPro" id="IPR000571">
    <property type="entry name" value="Znf_CCCH"/>
</dbReference>
<dbReference type="Proteomes" id="UP000008062">
    <property type="component" value="Chromosome 5"/>
</dbReference>
<evidence type="ECO:0000256" key="1">
    <source>
        <dbReference type="ARBA" id="ARBA00022723"/>
    </source>
</evidence>
<evidence type="ECO:0000256" key="4">
    <source>
        <dbReference type="ARBA" id="ARBA00022806"/>
    </source>
</evidence>
<dbReference type="Gene3D" id="3.40.50.300">
    <property type="entry name" value="P-loop containing nucleotide triphosphate hydrolases"/>
    <property type="match status" value="2"/>
</dbReference>
<dbReference type="PANTHER" id="PTHR10887:SF445">
    <property type="entry name" value="NFX1-TYPE ZINC FINGER-CONTAINING PROTEIN 1"/>
    <property type="match status" value="1"/>
</dbReference>
<sequence length="1955" mass="216510">MARIRFSASELLRMGSGSGLQRDQTSTTSYDDRPCPFAALGLCKKGVLCSFEHVDDPSFGPINPLQQRHPNRTSSSNQPGRQPKAAASAPSRSFATSRFATKSENTMPARMSAPGPATTTSRAQPAAPAQTFTSSRALPTASTVTITQPPSAQRQYQPYPPSDARLKDFRWRIPTNIAAAKPLGHTSSKFWALASELADGDAGAVQETITLLTSEGGLLRVSEVLEQPFETFSNSQYARYLSTQLLPLLTVFTHTKVLSSSLLRAKVATVYNIIYAGDGNGERAIALFSSLAGHLAEVFMPKTANGLITADNLQLESLETAIVAFSTLVEFNTPAHNNAGLVPPTEQLAAILDSLPESTAFAMSKAKSQLLKLQRRLGIGHELLETQAGKKKTPVRATFEFARELPGSLSEAGPRHDNDHEDITKIQILPTLQEILSSREEYLPSIDPRQWHLAGASGLLDRHFRLLREDTVGQVRDAANFELRRLQNPLMGPQINRQGARTYVYQDVQIITAAVDAYHGMHFVMRFAQPRGCNQTSKRARQDWWDFSRRLGQEALICLLGSSGTAAFFVVLSPFPKPVKLQKTYDLSSDTNHAHVIVKPVNHDDYYLTLANMHDTGSQSTYSIAEFPGVLLPAFEPTLRALQRNSKTLDMPFQDILAPSAAADDLSKEMDNPPPTYATKPGFEFELSSITSRGQRFSLSATEDVDDAAEELATMSSLDRGQASAVVSSLTRGIAAIQGPPDALDAVLERSVDDGVSNIVRIGSRSKSERLQNVNLKALAQQIQKTKTERLDYKILSQEQRSETEEIEQLLPALRAMESDQALQAHLLENYPSRYVQLVTKKDDDGFTTVGDQYSSVIKNWLSKDLYRTEPDRSLHELEDVNLHQMTAGERQLLYQFWKIELADELDEKFRRAFESFTDINKKLAVITREKNLRVLQQANIIGVTTSGLARNLDLLRDVNPKVLICEEAGEVLEAHLLTALLPSVEHCILIGDHQQLRPQVSNYGLSSESRDGAQYSLDLSLFERLVQPMDTFAQPLPFSTLDVQRRMHPSISQLVRRTQYPHLQDDPRVSEYPEVVGMRRRLFWMDHQQREDPQVDGELMSRTNEFEVEMVAALVKHIVQQGVYKAQDIAVITPYLGQLRKLRAKFQSTHAITLTDKDEDDLAKEGLDDDEIESELRQVASKTSLNQAITLATIDAFQGNESAIVLVSLVRSNPQQNVGFLRTPNRINVLLSRAKHGMYIFGDTKTMEGVPMFREVADTLRADGNLGDALELCCQRHPDRPISVRTPEDFDRLSPEAGCDLLCDKPLDCGHSCGAKCHSEVLHGVYQCKKPCLKPREHCEHPCAQACGEKCNDLCKVMVEDAKIILACGHKKTGLRCYEIQNPSIIVCNDMAQRTKPGCLHTRKVPCAVNVNMKSDIAICLAFCGEIQDCGHTCQKRCGDCKSRGKDRIVIDSNHGQCWQICKRQYSDCEHQCTSPCHSGEPCAPCMKDCDTQCFHTQCDRKCSGPCKMCMEEQCSSGTLCPHTESCSMPCAAPCDWLPCTERCCKYLACGCRCPSICGEVCPKAQFCQLHGTDNNKALIADKTNLTAYGDVNLVTDPCIFTECGHIFTIDSLDAAIGIDDHYEIDLDSGELVGLKTPPGHFAMRDLASCPDCCGSLHGLARYGRITRQALLDKTAEKLAAFSNRKYQDFAARLATLENELHGTVDSAIKPTQNLRIAGDMSDQLIAVQRATTATRYKPLLAFLSETSAFIQKLGQEEQSYHYVHDLSDARQQDGTARLQLCENLKASNLLNRTVLVLISDIAAIHNATPPATRGFLQINLTTNRESCLGVIQEAIASKHFYQQAEASVMCAKYAAIECAVMASKESGTGWQQRLDELKEEGLAHLDDATEIWQQQKELAGGVEHQPWKGIMDEMEGIMAEQTVVGRVLSKKSERVCGEEDTRDGSRVDADKAL</sequence>
<evidence type="ECO:0000256" key="2">
    <source>
        <dbReference type="ARBA" id="ARBA00022737"/>
    </source>
</evidence>
<dbReference type="InterPro" id="IPR041679">
    <property type="entry name" value="DNA2/NAM7-like_C"/>
</dbReference>
<dbReference type="SUPFAM" id="SSF52540">
    <property type="entry name" value="P-loop containing nucleoside triphosphate hydrolases"/>
    <property type="match status" value="1"/>
</dbReference>
<dbReference type="PANTHER" id="PTHR10887">
    <property type="entry name" value="DNA2/NAM7 HELICASE FAMILY"/>
    <property type="match status" value="1"/>
</dbReference>
<evidence type="ECO:0000256" key="3">
    <source>
        <dbReference type="ARBA" id="ARBA00022771"/>
    </source>
</evidence>
<gene>
    <name evidence="9" type="ORF">MYCGRDRAFT_93588</name>
</gene>
<feature type="compositionally biased region" description="Polar residues" evidence="7">
    <location>
        <begin position="64"/>
        <end position="80"/>
    </location>
</feature>
<feature type="zinc finger region" description="C3H1-type" evidence="6">
    <location>
        <begin position="29"/>
        <end position="56"/>
    </location>
</feature>
<evidence type="ECO:0000256" key="6">
    <source>
        <dbReference type="PROSITE-ProRule" id="PRU00723"/>
    </source>
</evidence>
<dbReference type="Pfam" id="PF13086">
    <property type="entry name" value="AAA_11"/>
    <property type="match status" value="1"/>
</dbReference>
<dbReference type="RefSeq" id="XP_003852414.1">
    <property type="nucleotide sequence ID" value="XM_003852366.1"/>
</dbReference>
<dbReference type="Pfam" id="PF13087">
    <property type="entry name" value="AAA_12"/>
    <property type="match status" value="1"/>
</dbReference>
<dbReference type="KEGG" id="ztr:MYCGRDRAFT_93588"/>
<dbReference type="InterPro" id="IPR027417">
    <property type="entry name" value="P-loop_NTPase"/>
</dbReference>
<dbReference type="PROSITE" id="PS50103">
    <property type="entry name" value="ZF_C3H1"/>
    <property type="match status" value="1"/>
</dbReference>
<dbReference type="GO" id="GO:0031380">
    <property type="term" value="C:nuclear RNA-directed RNA polymerase complex"/>
    <property type="evidence" value="ECO:0007669"/>
    <property type="project" value="TreeGrafter"/>
</dbReference>
<keyword evidence="4" id="KW-0347">Helicase</keyword>
<dbReference type="GO" id="GO:0008270">
    <property type="term" value="F:zinc ion binding"/>
    <property type="evidence" value="ECO:0007669"/>
    <property type="project" value="UniProtKB-KW"/>
</dbReference>
<dbReference type="GeneID" id="13394179"/>
<feature type="region of interest" description="Disordered" evidence="7">
    <location>
        <begin position="60"/>
        <end position="160"/>
    </location>
</feature>
<dbReference type="HOGENOM" id="CLU_001490_1_1_1"/>
<feature type="compositionally biased region" description="Polar residues" evidence="7">
    <location>
        <begin position="130"/>
        <end position="156"/>
    </location>
</feature>
<dbReference type="InterPro" id="IPR047187">
    <property type="entry name" value="SF1_C_Upf1"/>
</dbReference>
<feature type="compositionally biased region" description="Polar residues" evidence="7">
    <location>
        <begin position="90"/>
        <end position="106"/>
    </location>
</feature>
<dbReference type="eggNOG" id="KOG1807">
    <property type="taxonomic scope" value="Eukaryota"/>
</dbReference>
<keyword evidence="3 6" id="KW-0863">Zinc-finger</keyword>
<evidence type="ECO:0000256" key="5">
    <source>
        <dbReference type="ARBA" id="ARBA00022833"/>
    </source>
</evidence>
<keyword evidence="2" id="KW-0677">Repeat</keyword>
<proteinExistence type="predicted"/>
<accession>F9XBJ3</accession>
<dbReference type="SMART" id="SM00438">
    <property type="entry name" value="ZnF_NFX"/>
    <property type="match status" value="3"/>
</dbReference>
<keyword evidence="5 6" id="KW-0862">Zinc</keyword>
<dbReference type="InParanoid" id="F9XBJ3"/>
<dbReference type="InterPro" id="IPR045055">
    <property type="entry name" value="DNA2/NAM7-like"/>
</dbReference>
<dbReference type="OMA" id="QCGHFLT"/>
<dbReference type="CDD" id="cd18808">
    <property type="entry name" value="SF1_C_Upf1"/>
    <property type="match status" value="1"/>
</dbReference>
<evidence type="ECO:0000259" key="8">
    <source>
        <dbReference type="PROSITE" id="PS50103"/>
    </source>
</evidence>
<evidence type="ECO:0000313" key="10">
    <source>
        <dbReference type="Proteomes" id="UP000008062"/>
    </source>
</evidence>
<keyword evidence="4" id="KW-0547">Nucleotide-binding</keyword>
<feature type="domain" description="C3H1-type" evidence="8">
    <location>
        <begin position="29"/>
        <end position="56"/>
    </location>
</feature>
<dbReference type="EMBL" id="CM001200">
    <property type="protein sequence ID" value="EGP87390.1"/>
    <property type="molecule type" value="Genomic_DNA"/>
</dbReference>
<dbReference type="InterPro" id="IPR000967">
    <property type="entry name" value="Znf_NFX1"/>
</dbReference>
<dbReference type="FunFam" id="3.40.50.300:FF:001660">
    <property type="entry name" value="NF-X1 finger and helicase protein, putative"/>
    <property type="match status" value="1"/>
</dbReference>
<protein>
    <recommendedName>
        <fullName evidence="8">C3H1-type domain-containing protein</fullName>
    </recommendedName>
</protein>
<feature type="region of interest" description="Disordered" evidence="7">
    <location>
        <begin position="1936"/>
        <end position="1955"/>
    </location>
</feature>
<evidence type="ECO:0000313" key="9">
    <source>
        <dbReference type="EMBL" id="EGP87390.1"/>
    </source>
</evidence>
<dbReference type="OrthoDB" id="2423195at2759"/>
<dbReference type="InterPro" id="IPR041677">
    <property type="entry name" value="DNA2/NAM7_AAA_11"/>
</dbReference>
<name>F9XBJ3_ZYMTI</name>